<keyword evidence="7" id="KW-0677">Repeat</keyword>
<dbReference type="GO" id="GO:0006633">
    <property type="term" value="P:fatty acid biosynthetic process"/>
    <property type="evidence" value="ECO:0007669"/>
    <property type="project" value="InterPro"/>
</dbReference>
<evidence type="ECO:0000256" key="8">
    <source>
        <dbReference type="ARBA" id="ARBA00054155"/>
    </source>
</evidence>
<dbReference type="Proteomes" id="UP001143364">
    <property type="component" value="Unassembled WGS sequence"/>
</dbReference>
<dbReference type="GO" id="GO:0005886">
    <property type="term" value="C:plasma membrane"/>
    <property type="evidence" value="ECO:0007669"/>
    <property type="project" value="TreeGrafter"/>
</dbReference>
<dbReference type="InterPro" id="IPR036291">
    <property type="entry name" value="NAD(P)-bd_dom_sf"/>
</dbReference>
<dbReference type="InterPro" id="IPR020841">
    <property type="entry name" value="PKS_Beta-ketoAc_synthase_dom"/>
</dbReference>
<dbReference type="InterPro" id="IPR014030">
    <property type="entry name" value="Ketoacyl_synth_N"/>
</dbReference>
<dbReference type="InterPro" id="IPR049551">
    <property type="entry name" value="PKS_DH_C"/>
</dbReference>
<dbReference type="PROSITE" id="PS00606">
    <property type="entry name" value="KS3_1"/>
    <property type="match status" value="1"/>
</dbReference>
<feature type="region of interest" description="N-terminal hotdog fold" evidence="9">
    <location>
        <begin position="727"/>
        <end position="849"/>
    </location>
</feature>
<dbReference type="Pfam" id="PF00109">
    <property type="entry name" value="ketoacyl-synt"/>
    <property type="match status" value="2"/>
</dbReference>
<sequence length="2246" mass="237765">MTDAICDVTGLERSAVEETSRIEDIGLESLAIVAFGARLERGVPGLRRSFIFDCRTIGEIVDYLLSRHPAEAVALASGTASEPRAPEASGGPEAVPTPTAEVEAPPEESGWPEIRLRAPEAVQAADGAGRVNAAPGGDHPAAPALTAGTSDAVAIIGMQGRLPGAGTLDGFWDRLVEGADLVSEIPADRWSLDGFFEDGADSRKTGRSYAKWGAFLSDVDAFDAPFFGIPPREARLMDPQERLFLECAYHAMESAALAGERSARLRRENGLDIGVFVGVTTNTYQLRGPEHWRAGGVDVPTSMPWSCANRVSYFLNLSGPSLAVDAACSSSLVALHLAVESVSSGECAAAIAGGVNLYLHPAKYVHLCQYQMLSPTGRCHAFGSDADGFVPGEGVGAIVLRRLDDALRDGDRILGVIRGSAVNHSGRTNGYTVPGSRSQAALIRKALDRGGLSPRQIGAVEAHGTGTKLGDPIEIGGLAEALGGEADAPPCAVSSVKSNIGHLEAAAGIASVLKVLLQLKHGLLAPSIHARVPNPDLHLDGTRFFVPQSPVPWPLASDGRRRAGVSSFGAGGACAHVVIEDAPAAPEREPHEGPAVFPLSAQTVGQLLELARRLRSQIAFAGGMTRERLGGVAYTLQCGRAALRFRVAAVGWNAEDLAAQLDAFAADPEGRAVDSLPGAGARDVDGAKLRALAIHWEKGGDVRWGELWARKPIPEDAPHYPFTLERHALPRIEGPAPRGPRPADMPIPPIEIDGSEYYVRDHRIAGRDTVAGAAYVGFLAAALDRREKGRPLHLRDVVWRAPCRPEAGTTHRLHVAVTDVEAGLRLEVSSDDGSAPHCVAMADGAPRSPAGRAVDALEAVRARCARPASADELYGSLPAIGVEFGESFRCVARAWRGAGEALVQVSAPVRTRADGADVPFHAGVLDGVFQAAFFALPEAPKGPMVPVRARAIRLHDLSEPHLFAHVTRAGAEDASVFDYRIFASDGRLLGEVEGLAFRRLPAPHRLAPAERAGDELSLFHPVWVDDPAERSPARIPKSVLALDEDGALTDALRASADYGDLRRVRSGEAFEVDADGDVALDLERDDHLDLLWRLHRAEGAPPDAVVAALWDDGMREPRGAPSSWEQGAGLAPLRRLLPVLRGLARNAGGARKTQLVLACRCPRTAAAAAAMMRSVRLEHPALGCTVIEAERDVAVTAIAEAAAREIGGGAAALRVMRLAGRATWSLAFLPDGDELASAPQEPDVGPGDVVAITGGAGAVGRRIAAALSRPGVRIALLGRSAASDEIDRTLADLRSSGAECGYWSCDCADREALERALDDVRERFGPITGVFHAAGVLRDALFARPDGGAWDAVVRAKVAGADNLDALTRRDPLRWFVVSSALAGVCGNVGQSLYGLANGWLDGFAAERRGRGAPGRTVSVAWPLWRMPDGMQASKGFVERLRKEGLAPLEPDDGARLFAAATWSERATLAPVPGDPVRAAALLGARPASPPSVAPRRAAAPADILPYLGATLARVTGADPAKIDPDAPFERFGLDSLLIVEMSEALRERFPAISVASLFEAQSLRALARLLADEAPDDAASLAEAAGEEDAGDARPLAPAEIAAPIAPEPVPEHAVAIVGLAGRYPRSSDLWDFWDHLREGADLIEERPARARSDREPEGVYARWGSFIDDVDVFDPLFFGISPRDAERMDPQERIFLQTAWRAVEDAGYTPEALSGKDGGGDLRRVAVIAGVMYGEYQFYGAVGGQGLANSSYASIANRVSYCLDFDGPSFAVDSMCSSSLTSIHLACDLLRGGGCDVALAGGVNLSLHSYKFRTLSELKFAASDGRCRSFGEGGDGYVPGEGCGVVVLRRLEDAVAAGDHIYAVIRGGDIGHGARTSGYTVPNPDAQAEVIRRAFARSGVDPARLSYVEAHGTGTSLGDPIEIRGLAKAVGARFPAGAVCAIGSLKSNIGHLEAAAGVAALTKVLLQLKHRKIAPSLHSAKLNPFIDFARTPFRVQRELGEWDSFGSPRVAAISSFGAGGSNAHLVIEEWVEPEPVPDAPEPVCLRFSAPSDRQLREMSASFMKHIERERETPGGPRSLRDIAATLRRGRRRFERRLAVVASGYDELRRRLAAYLAAAEDGAAARLAREGVYVSGLAQGEAPPSRDEARRQAFAWVTGGDDDAVVEAGRWRRAPLPGHAFLRRRFWIGAADGAPSEGAPSADRELAASPARPDREAVTPSDILAKVRAGELSAEDARAMLLAIR</sequence>
<feature type="domain" description="Carrier" evidence="11">
    <location>
        <begin position="1"/>
        <end position="68"/>
    </location>
</feature>
<dbReference type="InterPro" id="IPR049552">
    <property type="entry name" value="PKS_DH_N"/>
</dbReference>
<dbReference type="Pfam" id="PF00550">
    <property type="entry name" value="PP-binding"/>
    <property type="match status" value="2"/>
</dbReference>
<dbReference type="InterPro" id="IPR020806">
    <property type="entry name" value="PKS_PP-bd"/>
</dbReference>
<dbReference type="GO" id="GO:0004315">
    <property type="term" value="F:3-oxoacyl-[acyl-carrier-protein] synthase activity"/>
    <property type="evidence" value="ECO:0007669"/>
    <property type="project" value="InterPro"/>
</dbReference>
<dbReference type="CDD" id="cd00833">
    <property type="entry name" value="PKS"/>
    <property type="match status" value="2"/>
</dbReference>
<dbReference type="InterPro" id="IPR006162">
    <property type="entry name" value="Ppantetheine_attach_site"/>
</dbReference>
<reference evidence="14" key="2">
    <citation type="submission" date="2023-01" db="EMBL/GenBank/DDBJ databases">
        <authorList>
            <person name="Sun Q."/>
            <person name="Evtushenko L."/>
        </authorList>
    </citation>
    <scope>NUCLEOTIDE SEQUENCE</scope>
    <source>
        <strain evidence="14">VKM B-2555</strain>
    </source>
</reference>
<dbReference type="InterPro" id="IPR016039">
    <property type="entry name" value="Thiolase-like"/>
</dbReference>
<keyword evidence="6" id="KW-0808">Transferase</keyword>
<comment type="caution">
    <text evidence="14">The sequence shown here is derived from an EMBL/GenBank/DDBJ whole genome shotgun (WGS) entry which is preliminary data.</text>
</comment>
<dbReference type="FunFam" id="3.40.47.10:FF:000019">
    <property type="entry name" value="Polyketide synthase type I"/>
    <property type="match status" value="1"/>
</dbReference>
<evidence type="ECO:0000313" key="14">
    <source>
        <dbReference type="EMBL" id="GLK76845.1"/>
    </source>
</evidence>
<dbReference type="PANTHER" id="PTHR43775:SF37">
    <property type="entry name" value="SI:DKEY-61P9.11"/>
    <property type="match status" value="1"/>
</dbReference>
<evidence type="ECO:0000259" key="11">
    <source>
        <dbReference type="PROSITE" id="PS50075"/>
    </source>
</evidence>
<comment type="pathway">
    <text evidence="2">Antibiotic biosynthesis.</text>
</comment>
<dbReference type="Pfam" id="PF22336">
    <property type="entry name" value="RhiE-like_linker"/>
    <property type="match status" value="1"/>
</dbReference>
<dbReference type="SMART" id="SM01294">
    <property type="entry name" value="PKS_PP_betabranch"/>
    <property type="match status" value="1"/>
</dbReference>
<dbReference type="InterPro" id="IPR018201">
    <property type="entry name" value="Ketoacyl_synth_AS"/>
</dbReference>
<evidence type="ECO:0000256" key="9">
    <source>
        <dbReference type="PROSITE-ProRule" id="PRU01363"/>
    </source>
</evidence>
<dbReference type="Gene3D" id="1.10.1200.10">
    <property type="entry name" value="ACP-like"/>
    <property type="match status" value="2"/>
</dbReference>
<feature type="region of interest" description="Disordered" evidence="10">
    <location>
        <begin position="76"/>
        <end position="111"/>
    </location>
</feature>
<dbReference type="SMART" id="SM00822">
    <property type="entry name" value="PKS_KR"/>
    <property type="match status" value="1"/>
</dbReference>
<dbReference type="PANTHER" id="PTHR43775">
    <property type="entry name" value="FATTY ACID SYNTHASE"/>
    <property type="match status" value="1"/>
</dbReference>
<dbReference type="InterPro" id="IPR050091">
    <property type="entry name" value="PKS_NRPS_Biosynth_Enz"/>
</dbReference>
<proteinExistence type="predicted"/>
<comment type="function">
    <text evidence="8">Involved in production of the polyketide antibiotic thailandamide.</text>
</comment>
<dbReference type="GO" id="GO:0031177">
    <property type="term" value="F:phosphopantetheine binding"/>
    <property type="evidence" value="ECO:0007669"/>
    <property type="project" value="InterPro"/>
</dbReference>
<dbReference type="CDD" id="cd08953">
    <property type="entry name" value="KR_2_SDR_x"/>
    <property type="match status" value="1"/>
</dbReference>
<feature type="domain" description="Ketosynthase family 3 (KS3)" evidence="12">
    <location>
        <begin position="1613"/>
        <end position="2031"/>
    </location>
</feature>
<feature type="domain" description="PKS/mFAS DH" evidence="13">
    <location>
        <begin position="727"/>
        <end position="1006"/>
    </location>
</feature>
<feature type="active site" description="Proton acceptor; for dehydratase activity" evidence="9">
    <location>
        <position position="762"/>
    </location>
</feature>
<keyword evidence="5" id="KW-0597">Phosphoprotein</keyword>
<evidence type="ECO:0000259" key="12">
    <source>
        <dbReference type="PROSITE" id="PS52004"/>
    </source>
</evidence>
<dbReference type="Gene3D" id="3.40.50.720">
    <property type="entry name" value="NAD(P)-binding Rossmann-like Domain"/>
    <property type="match status" value="1"/>
</dbReference>
<accession>A0A9W6JFW4</accession>
<comment type="subcellular location">
    <subcellularLocation>
        <location evidence="1">Cytoplasm</location>
    </subcellularLocation>
</comment>
<dbReference type="PROSITE" id="PS50075">
    <property type="entry name" value="CARRIER"/>
    <property type="match status" value="2"/>
</dbReference>
<dbReference type="GO" id="GO:0004312">
    <property type="term" value="F:fatty acid synthase activity"/>
    <property type="evidence" value="ECO:0007669"/>
    <property type="project" value="TreeGrafter"/>
</dbReference>
<dbReference type="InterPro" id="IPR049900">
    <property type="entry name" value="PKS_mFAS_DH"/>
</dbReference>
<dbReference type="SMART" id="SM00826">
    <property type="entry name" value="PKS_DH"/>
    <property type="match status" value="1"/>
</dbReference>
<dbReference type="GO" id="GO:0071770">
    <property type="term" value="P:DIM/DIP cell wall layer assembly"/>
    <property type="evidence" value="ECO:0007669"/>
    <property type="project" value="TreeGrafter"/>
</dbReference>
<dbReference type="SMART" id="SM00823">
    <property type="entry name" value="PKS_PP"/>
    <property type="match status" value="2"/>
</dbReference>
<dbReference type="InterPro" id="IPR032821">
    <property type="entry name" value="PKS_assoc"/>
</dbReference>
<evidence type="ECO:0000256" key="6">
    <source>
        <dbReference type="ARBA" id="ARBA00022679"/>
    </source>
</evidence>
<feature type="region of interest" description="Disordered" evidence="10">
    <location>
        <begin position="2195"/>
        <end position="2220"/>
    </location>
</feature>
<dbReference type="InterPro" id="IPR013968">
    <property type="entry name" value="PKS_KR"/>
</dbReference>
<name>A0A9W6JFW4_9HYPH</name>
<dbReference type="InterPro" id="IPR009081">
    <property type="entry name" value="PP-bd_ACP"/>
</dbReference>
<keyword evidence="3" id="KW-0596">Phosphopantetheine</keyword>
<feature type="compositionally biased region" description="Low complexity" evidence="10">
    <location>
        <begin position="92"/>
        <end position="103"/>
    </location>
</feature>
<dbReference type="PROSITE" id="PS52004">
    <property type="entry name" value="KS3_2"/>
    <property type="match status" value="2"/>
</dbReference>
<gene>
    <name evidence="14" type="ORF">GCM10008171_20990</name>
</gene>
<dbReference type="InterPro" id="IPR042104">
    <property type="entry name" value="PKS_dehydratase_sf"/>
</dbReference>
<dbReference type="InterPro" id="IPR014031">
    <property type="entry name" value="Ketoacyl_synth_C"/>
</dbReference>
<organism evidence="14 15">
    <name type="scientific">Methylopila jiangsuensis</name>
    <dbReference type="NCBI Taxonomy" id="586230"/>
    <lineage>
        <taxon>Bacteria</taxon>
        <taxon>Pseudomonadati</taxon>
        <taxon>Pseudomonadota</taxon>
        <taxon>Alphaproteobacteria</taxon>
        <taxon>Hyphomicrobiales</taxon>
        <taxon>Methylopilaceae</taxon>
        <taxon>Methylopila</taxon>
    </lineage>
</organism>
<dbReference type="RefSeq" id="WP_271204702.1">
    <property type="nucleotide sequence ID" value="NZ_BSFK01000010.1"/>
</dbReference>
<reference evidence="14" key="1">
    <citation type="journal article" date="2014" name="Int. J. Syst. Evol. Microbiol.">
        <title>Complete genome sequence of Corynebacterium casei LMG S-19264T (=DSM 44701T), isolated from a smear-ripened cheese.</title>
        <authorList>
            <consortium name="US DOE Joint Genome Institute (JGI-PGF)"/>
            <person name="Walter F."/>
            <person name="Albersmeier A."/>
            <person name="Kalinowski J."/>
            <person name="Ruckert C."/>
        </authorList>
    </citation>
    <scope>NUCLEOTIDE SEQUENCE</scope>
    <source>
        <strain evidence="14">VKM B-2555</strain>
    </source>
</reference>
<dbReference type="SUPFAM" id="SSF53901">
    <property type="entry name" value="Thiolase-like"/>
    <property type="match status" value="2"/>
</dbReference>
<dbReference type="SMART" id="SM00825">
    <property type="entry name" value="PKS_KS"/>
    <property type="match status" value="2"/>
</dbReference>
<feature type="compositionally biased region" description="Basic and acidic residues" evidence="10">
    <location>
        <begin position="2203"/>
        <end position="2218"/>
    </location>
</feature>
<dbReference type="InterPro" id="IPR036736">
    <property type="entry name" value="ACP-like_sf"/>
</dbReference>
<dbReference type="Gene3D" id="3.40.47.10">
    <property type="match status" value="2"/>
</dbReference>
<dbReference type="SUPFAM" id="SSF51735">
    <property type="entry name" value="NAD(P)-binding Rossmann-fold domains"/>
    <property type="match status" value="1"/>
</dbReference>
<protein>
    <submittedName>
        <fullName evidence="14">Uncharacterized protein</fullName>
    </submittedName>
</protein>
<dbReference type="Gene3D" id="1.10.1240.100">
    <property type="match status" value="2"/>
</dbReference>
<evidence type="ECO:0000256" key="5">
    <source>
        <dbReference type="ARBA" id="ARBA00022553"/>
    </source>
</evidence>
<dbReference type="PROSITE" id="PS00012">
    <property type="entry name" value="PHOSPHOPANTETHEINE"/>
    <property type="match status" value="1"/>
</dbReference>
<evidence type="ECO:0000256" key="2">
    <source>
        <dbReference type="ARBA" id="ARBA00004792"/>
    </source>
</evidence>
<dbReference type="Pfam" id="PF21089">
    <property type="entry name" value="PKS_DH_N"/>
    <property type="match status" value="1"/>
</dbReference>
<feature type="region of interest" description="C-terminal hotdog fold" evidence="9">
    <location>
        <begin position="865"/>
        <end position="1006"/>
    </location>
</feature>
<dbReference type="Pfam" id="PF16197">
    <property type="entry name" value="KAsynt_C_assoc"/>
    <property type="match status" value="1"/>
</dbReference>
<feature type="domain" description="Ketosynthase family 3 (KS3)" evidence="12">
    <location>
        <begin position="150"/>
        <end position="581"/>
    </location>
</feature>
<feature type="active site" description="Proton donor; for dehydratase activity" evidence="9">
    <location>
        <position position="926"/>
    </location>
</feature>
<dbReference type="InterPro" id="IPR054514">
    <property type="entry name" value="RhiE-like_linker"/>
</dbReference>
<evidence type="ECO:0000256" key="3">
    <source>
        <dbReference type="ARBA" id="ARBA00022450"/>
    </source>
</evidence>
<dbReference type="Pfam" id="PF02801">
    <property type="entry name" value="Ketoacyl-synt_C"/>
    <property type="match status" value="2"/>
</dbReference>
<evidence type="ECO:0000256" key="10">
    <source>
        <dbReference type="SAM" id="MobiDB-lite"/>
    </source>
</evidence>
<dbReference type="InterPro" id="IPR057326">
    <property type="entry name" value="KR_dom"/>
</dbReference>
<evidence type="ECO:0000256" key="4">
    <source>
        <dbReference type="ARBA" id="ARBA00022490"/>
    </source>
</evidence>
<evidence type="ECO:0000259" key="13">
    <source>
        <dbReference type="PROSITE" id="PS52019"/>
    </source>
</evidence>
<evidence type="ECO:0000256" key="7">
    <source>
        <dbReference type="ARBA" id="ARBA00022737"/>
    </source>
</evidence>
<keyword evidence="4" id="KW-0963">Cytoplasm</keyword>
<dbReference type="Pfam" id="PF08659">
    <property type="entry name" value="KR"/>
    <property type="match status" value="1"/>
</dbReference>
<evidence type="ECO:0000313" key="15">
    <source>
        <dbReference type="Proteomes" id="UP001143364"/>
    </source>
</evidence>
<feature type="domain" description="Carrier" evidence="11">
    <location>
        <begin position="1499"/>
        <end position="1575"/>
    </location>
</feature>
<dbReference type="GO" id="GO:0005737">
    <property type="term" value="C:cytoplasm"/>
    <property type="evidence" value="ECO:0007669"/>
    <property type="project" value="UniProtKB-SubCell"/>
</dbReference>
<dbReference type="EMBL" id="BSFK01000010">
    <property type="protein sequence ID" value="GLK76845.1"/>
    <property type="molecule type" value="Genomic_DNA"/>
</dbReference>
<dbReference type="Gene3D" id="3.10.129.110">
    <property type="entry name" value="Polyketide synthase dehydratase"/>
    <property type="match status" value="1"/>
</dbReference>
<dbReference type="PROSITE" id="PS52019">
    <property type="entry name" value="PKS_MFAS_DH"/>
    <property type="match status" value="1"/>
</dbReference>
<dbReference type="SUPFAM" id="SSF47336">
    <property type="entry name" value="ACP-like"/>
    <property type="match status" value="2"/>
</dbReference>
<dbReference type="InterPro" id="IPR020807">
    <property type="entry name" value="PKS_DH"/>
</dbReference>
<dbReference type="Pfam" id="PF14765">
    <property type="entry name" value="PS-DH"/>
    <property type="match status" value="1"/>
</dbReference>
<keyword evidence="15" id="KW-1185">Reference proteome</keyword>
<evidence type="ECO:0000256" key="1">
    <source>
        <dbReference type="ARBA" id="ARBA00004496"/>
    </source>
</evidence>